<dbReference type="PANTHER" id="PTHR20854:SF4">
    <property type="entry name" value="INOSITOL-1-MONOPHOSPHATASE-RELATED"/>
    <property type="match status" value="1"/>
</dbReference>
<dbReference type="GO" id="GO:0008934">
    <property type="term" value="F:inositol monophosphate 1-phosphatase activity"/>
    <property type="evidence" value="ECO:0007669"/>
    <property type="project" value="TreeGrafter"/>
</dbReference>
<gene>
    <name evidence="5" type="ORF">FJM51_06580</name>
</gene>
<dbReference type="PROSITE" id="PS00630">
    <property type="entry name" value="IMP_2"/>
    <property type="match status" value="1"/>
</dbReference>
<dbReference type="CDD" id="cd01638">
    <property type="entry name" value="CysQ"/>
    <property type="match status" value="1"/>
</dbReference>
<feature type="binding site" evidence="4">
    <location>
        <position position="88"/>
    </location>
    <ligand>
        <name>Mg(2+)</name>
        <dbReference type="ChEBI" id="CHEBI:18420"/>
        <label>1</label>
        <note>catalytic</note>
    </ligand>
</feature>
<dbReference type="Gene3D" id="3.40.190.80">
    <property type="match status" value="1"/>
</dbReference>
<comment type="cofactor">
    <cofactor evidence="4">
        <name>Mg(2+)</name>
        <dbReference type="ChEBI" id="CHEBI:18420"/>
    </cofactor>
</comment>
<dbReference type="PRINTS" id="PR00377">
    <property type="entry name" value="IMPHPHTASES"/>
</dbReference>
<evidence type="ECO:0000256" key="2">
    <source>
        <dbReference type="ARBA" id="ARBA00022723"/>
    </source>
</evidence>
<feature type="binding site" evidence="4">
    <location>
        <position position="85"/>
    </location>
    <ligand>
        <name>Mg(2+)</name>
        <dbReference type="ChEBI" id="CHEBI:18420"/>
        <label>1</label>
        <note>catalytic</note>
    </ligand>
</feature>
<feature type="binding site" evidence="4">
    <location>
        <position position="87"/>
    </location>
    <ligand>
        <name>Mg(2+)</name>
        <dbReference type="ChEBI" id="CHEBI:18420"/>
        <label>1</label>
        <note>catalytic</note>
    </ligand>
</feature>
<dbReference type="AlphaFoldDB" id="A0A501WRJ9"/>
<proteinExistence type="inferred from homology"/>
<evidence type="ECO:0000256" key="1">
    <source>
        <dbReference type="ARBA" id="ARBA00009759"/>
    </source>
</evidence>
<dbReference type="RefSeq" id="WP_140453331.1">
    <property type="nucleotide sequence ID" value="NZ_VFRP01000004.1"/>
</dbReference>
<evidence type="ECO:0000256" key="3">
    <source>
        <dbReference type="ARBA" id="ARBA00022842"/>
    </source>
</evidence>
<feature type="binding site" evidence="4">
    <location>
        <position position="206"/>
    </location>
    <ligand>
        <name>Mg(2+)</name>
        <dbReference type="ChEBI" id="CHEBI:18420"/>
        <label>1</label>
        <note>catalytic</note>
    </ligand>
</feature>
<reference evidence="5 6" key="1">
    <citation type="submission" date="2019-06" db="EMBL/GenBank/DDBJ databases">
        <title>A novel bacterium of genus Amaricoccus, isolated from marine sediment.</title>
        <authorList>
            <person name="Huang H."/>
            <person name="Mo K."/>
            <person name="Hu Y."/>
        </authorList>
    </citation>
    <scope>NUCLEOTIDE SEQUENCE [LARGE SCALE GENOMIC DNA]</scope>
    <source>
        <strain evidence="5 6">HB172011</strain>
    </source>
</reference>
<evidence type="ECO:0000313" key="5">
    <source>
        <dbReference type="EMBL" id="TPE52089.1"/>
    </source>
</evidence>
<dbReference type="SUPFAM" id="SSF56655">
    <property type="entry name" value="Carbohydrate phosphatase"/>
    <property type="match status" value="1"/>
</dbReference>
<dbReference type="GO" id="GO:0046854">
    <property type="term" value="P:phosphatidylinositol phosphate biosynthetic process"/>
    <property type="evidence" value="ECO:0007669"/>
    <property type="project" value="InterPro"/>
</dbReference>
<accession>A0A501WRJ9</accession>
<evidence type="ECO:0000313" key="6">
    <source>
        <dbReference type="Proteomes" id="UP000319255"/>
    </source>
</evidence>
<dbReference type="EMBL" id="VFRP01000004">
    <property type="protein sequence ID" value="TPE52089.1"/>
    <property type="molecule type" value="Genomic_DNA"/>
</dbReference>
<organism evidence="5 6">
    <name type="scientific">Amaricoccus solimangrovi</name>
    <dbReference type="NCBI Taxonomy" id="2589815"/>
    <lineage>
        <taxon>Bacteria</taxon>
        <taxon>Pseudomonadati</taxon>
        <taxon>Pseudomonadota</taxon>
        <taxon>Alphaproteobacteria</taxon>
        <taxon>Rhodobacterales</taxon>
        <taxon>Paracoccaceae</taxon>
        <taxon>Amaricoccus</taxon>
    </lineage>
</organism>
<feature type="binding site" evidence="4">
    <location>
        <position position="67"/>
    </location>
    <ligand>
        <name>Mg(2+)</name>
        <dbReference type="ChEBI" id="CHEBI:18420"/>
        <label>1</label>
        <note>catalytic</note>
    </ligand>
</feature>
<comment type="similarity">
    <text evidence="1">Belongs to the inositol monophosphatase superfamily.</text>
</comment>
<keyword evidence="3 4" id="KW-0460">Magnesium</keyword>
<dbReference type="GO" id="GO:0007165">
    <property type="term" value="P:signal transduction"/>
    <property type="evidence" value="ECO:0007669"/>
    <property type="project" value="TreeGrafter"/>
</dbReference>
<keyword evidence="2 4" id="KW-0479">Metal-binding</keyword>
<dbReference type="GO" id="GO:0046872">
    <property type="term" value="F:metal ion binding"/>
    <property type="evidence" value="ECO:0007669"/>
    <property type="project" value="UniProtKB-KW"/>
</dbReference>
<dbReference type="InterPro" id="IPR020550">
    <property type="entry name" value="Inositol_monophosphatase_CS"/>
</dbReference>
<protein>
    <submittedName>
        <fullName evidence="5">3'(2'),5'-bisphosphate nucleotidase CysQ</fullName>
    </submittedName>
</protein>
<dbReference type="OrthoDB" id="9785695at2"/>
<evidence type="ECO:0000256" key="4">
    <source>
        <dbReference type="PIRSR" id="PIRSR600760-2"/>
    </source>
</evidence>
<sequence length="259" mass="27599">MPATDLALITEAAEAAGEIARRHFNAAPRTWEKPGGFGPVTEADLEIDAMLHERLLGARPGYGWLSEESPDDPARLEARRVFVLDPIDGTRAFIAGQKGWAHSIAVAERGEIVAAVVHLPMLGRTYAARLGHGATLNGQPIAASGREALDGARLLATSATMDPGRWVGRAPEFDRHFRPSLANRVCLVAEGRFDAMLTLRPTWEWDVAAGDLIAREAGAAVATATGAAPRYNAPDPRLPGFLAAAPALRAPLLRRLAAD</sequence>
<comment type="caution">
    <text evidence="5">The sequence shown here is derived from an EMBL/GenBank/DDBJ whole genome shotgun (WGS) entry which is preliminary data.</text>
</comment>
<dbReference type="GO" id="GO:0006020">
    <property type="term" value="P:inositol metabolic process"/>
    <property type="evidence" value="ECO:0007669"/>
    <property type="project" value="TreeGrafter"/>
</dbReference>
<dbReference type="PANTHER" id="PTHR20854">
    <property type="entry name" value="INOSITOL MONOPHOSPHATASE"/>
    <property type="match status" value="1"/>
</dbReference>
<dbReference type="InterPro" id="IPR000760">
    <property type="entry name" value="Inositol_monophosphatase-like"/>
</dbReference>
<name>A0A501WRJ9_9RHOB</name>
<dbReference type="Gene3D" id="3.30.540.10">
    <property type="entry name" value="Fructose-1,6-Bisphosphatase, subunit A, domain 1"/>
    <property type="match status" value="1"/>
</dbReference>
<keyword evidence="6" id="KW-1185">Reference proteome</keyword>
<dbReference type="Proteomes" id="UP000319255">
    <property type="component" value="Unassembled WGS sequence"/>
</dbReference>
<dbReference type="Pfam" id="PF00459">
    <property type="entry name" value="Inositol_P"/>
    <property type="match status" value="1"/>
</dbReference>